<dbReference type="STRING" id="332977.SAMN05421740_11475"/>
<gene>
    <name evidence="1" type="ORF">SAMN05421740_11475</name>
</gene>
<protein>
    <submittedName>
        <fullName evidence="1">Uncharacterized protein</fullName>
    </submittedName>
</protein>
<keyword evidence="2" id="KW-1185">Reference proteome</keyword>
<sequence>MKTAIVFALLVAGWNVSPCQTVLQTLESDSVLEGYIADMKREISLERPLMNTQKIYRIWTGFQVVELELLNDSSVNGRVVNFIAKNDKKGIKKKLLSDSRTISQKTVSRLIEDLNTANIEEIKDATHIPGYPIGFDGTQYIFEVFTNNRYRLYAYWEPLNDHYAKPDVPDVANVRKILHRLHEELGLWESFITFRDSLPPGNYSYGGINMIKLKDKIN</sequence>
<dbReference type="Proteomes" id="UP000198916">
    <property type="component" value="Unassembled WGS sequence"/>
</dbReference>
<evidence type="ECO:0000313" key="1">
    <source>
        <dbReference type="EMBL" id="SEL94228.1"/>
    </source>
</evidence>
<proteinExistence type="predicted"/>
<dbReference type="AlphaFoldDB" id="A0A1H7UC14"/>
<reference evidence="2" key="1">
    <citation type="submission" date="2016-10" db="EMBL/GenBank/DDBJ databases">
        <authorList>
            <person name="Varghese N."/>
            <person name="Submissions S."/>
        </authorList>
    </citation>
    <scope>NUCLEOTIDE SEQUENCE [LARGE SCALE GENOMIC DNA]</scope>
    <source>
        <strain evidence="2">Jip14</strain>
    </source>
</reference>
<organism evidence="1 2">
    <name type="scientific">Parapedobacter koreensis</name>
    <dbReference type="NCBI Taxonomy" id="332977"/>
    <lineage>
        <taxon>Bacteria</taxon>
        <taxon>Pseudomonadati</taxon>
        <taxon>Bacteroidota</taxon>
        <taxon>Sphingobacteriia</taxon>
        <taxon>Sphingobacteriales</taxon>
        <taxon>Sphingobacteriaceae</taxon>
        <taxon>Parapedobacter</taxon>
    </lineage>
</organism>
<dbReference type="EMBL" id="FNZR01000014">
    <property type="protein sequence ID" value="SEL94228.1"/>
    <property type="molecule type" value="Genomic_DNA"/>
</dbReference>
<evidence type="ECO:0000313" key="2">
    <source>
        <dbReference type="Proteomes" id="UP000198916"/>
    </source>
</evidence>
<name>A0A1H7UC14_9SPHI</name>
<accession>A0A1H7UC14</accession>